<dbReference type="OrthoDB" id="49605at2759"/>
<dbReference type="RefSeq" id="XP_002501414.1">
    <property type="nucleotide sequence ID" value="XM_002501368.1"/>
</dbReference>
<feature type="domain" description="WLM" evidence="2">
    <location>
        <begin position="141"/>
        <end position="341"/>
    </location>
</feature>
<dbReference type="InParanoid" id="C1E469"/>
<reference evidence="3 4" key="1">
    <citation type="journal article" date="2009" name="Science">
        <title>Green evolution and dynamic adaptations revealed by genomes of the marine picoeukaryotes Micromonas.</title>
        <authorList>
            <person name="Worden A.Z."/>
            <person name="Lee J.H."/>
            <person name="Mock T."/>
            <person name="Rouze P."/>
            <person name="Simmons M.P."/>
            <person name="Aerts A.L."/>
            <person name="Allen A.E."/>
            <person name="Cuvelier M.L."/>
            <person name="Derelle E."/>
            <person name="Everett M.V."/>
            <person name="Foulon E."/>
            <person name="Grimwood J."/>
            <person name="Gundlach H."/>
            <person name="Henrissat B."/>
            <person name="Napoli C."/>
            <person name="McDonald S.M."/>
            <person name="Parker M.S."/>
            <person name="Rombauts S."/>
            <person name="Salamov A."/>
            <person name="Von Dassow P."/>
            <person name="Badger J.H."/>
            <person name="Coutinho P.M."/>
            <person name="Demir E."/>
            <person name="Dubchak I."/>
            <person name="Gentemann C."/>
            <person name="Eikrem W."/>
            <person name="Gready J.E."/>
            <person name="John U."/>
            <person name="Lanier W."/>
            <person name="Lindquist E.A."/>
            <person name="Lucas S."/>
            <person name="Mayer K.F."/>
            <person name="Moreau H."/>
            <person name="Not F."/>
            <person name="Otillar R."/>
            <person name="Panaud O."/>
            <person name="Pangilinan J."/>
            <person name="Paulsen I."/>
            <person name="Piegu B."/>
            <person name="Poliakov A."/>
            <person name="Robbens S."/>
            <person name="Schmutz J."/>
            <person name="Toulza E."/>
            <person name="Wyss T."/>
            <person name="Zelensky A."/>
            <person name="Zhou K."/>
            <person name="Armbrust E.V."/>
            <person name="Bhattacharya D."/>
            <person name="Goodenough U.W."/>
            <person name="Van de Peer Y."/>
            <person name="Grigoriev I.V."/>
        </authorList>
    </citation>
    <scope>NUCLEOTIDE SEQUENCE [LARGE SCALE GENOMIC DNA]</scope>
    <source>
        <strain evidence="4">RCC299 / NOUM17</strain>
    </source>
</reference>
<evidence type="ECO:0000256" key="1">
    <source>
        <dbReference type="SAM" id="MobiDB-lite"/>
    </source>
</evidence>
<dbReference type="KEGG" id="mis:MICPUN_105453"/>
<feature type="region of interest" description="Disordered" evidence="1">
    <location>
        <begin position="115"/>
        <end position="142"/>
    </location>
</feature>
<dbReference type="GeneID" id="8243090"/>
<dbReference type="PANTHER" id="PTHR47796">
    <property type="entry name" value="ZINC METALLOPROTEINASE-LIKE PROTEIN"/>
    <property type="match status" value="1"/>
</dbReference>
<dbReference type="PANTHER" id="PTHR47796:SF1">
    <property type="entry name" value="OS08G0500800 PROTEIN"/>
    <property type="match status" value="1"/>
</dbReference>
<name>C1E469_MICCC</name>
<dbReference type="Gene3D" id="3.10.20.90">
    <property type="entry name" value="Phosphatidylinositol 3-kinase Catalytic Subunit, Chain A, domain 1"/>
    <property type="match status" value="1"/>
</dbReference>
<dbReference type="PROSITE" id="PS51397">
    <property type="entry name" value="WLM"/>
    <property type="match status" value="1"/>
</dbReference>
<dbReference type="eggNOG" id="KOG4842">
    <property type="taxonomic scope" value="Eukaryota"/>
</dbReference>
<keyword evidence="4" id="KW-1185">Reference proteome</keyword>
<dbReference type="Proteomes" id="UP000002009">
    <property type="component" value="Chromosome 4"/>
</dbReference>
<gene>
    <name evidence="3" type="ORF">MICPUN_105453</name>
</gene>
<protein>
    <submittedName>
        <fullName evidence="3">Metallopeptidase</fullName>
    </submittedName>
</protein>
<evidence type="ECO:0000259" key="2">
    <source>
        <dbReference type="PROSITE" id="PS51397"/>
    </source>
</evidence>
<proteinExistence type="predicted"/>
<dbReference type="EMBL" id="CP001325">
    <property type="protein sequence ID" value="ACO62672.1"/>
    <property type="molecule type" value="Genomic_DNA"/>
</dbReference>
<organism evidence="3 4">
    <name type="scientific">Micromonas commoda (strain RCC299 / NOUM17 / CCMP2709)</name>
    <name type="common">Picoplanktonic green alga</name>
    <dbReference type="NCBI Taxonomy" id="296587"/>
    <lineage>
        <taxon>Eukaryota</taxon>
        <taxon>Viridiplantae</taxon>
        <taxon>Chlorophyta</taxon>
        <taxon>Mamiellophyceae</taxon>
        <taxon>Mamiellales</taxon>
        <taxon>Mamiellaceae</taxon>
        <taxon>Micromonas</taxon>
    </lineage>
</organism>
<evidence type="ECO:0000313" key="4">
    <source>
        <dbReference type="Proteomes" id="UP000002009"/>
    </source>
</evidence>
<accession>C1E469</accession>
<dbReference type="MEROPS" id="M80.A02"/>
<dbReference type="AlphaFoldDB" id="C1E469"/>
<dbReference type="InterPro" id="IPR013536">
    <property type="entry name" value="WLM_dom"/>
</dbReference>
<evidence type="ECO:0000313" key="3">
    <source>
        <dbReference type="EMBL" id="ACO62672.1"/>
    </source>
</evidence>
<sequence>MADELSVRVTHRGREYVVRVPADASVADLGIELERATGASVATQKVLGLKLAKFLKGGTLTPSRAEDAALAVNAVPGLCDSIKPYMLMGSAASEVAALDAAAQVDHRVRGFVQEDLRNRRRRRGHVSRTAGGGRSSDVGPPSTATHPYTFLEYRALPVPEFVNPPASAALKLLHRLAADPGILGVMAKHKWTVPLLAEMPPEGKVGVSESCVLGYNVNMGQEIHLRLRTDDMRGFRVYARIRETLLHELTHNVHGPHDINFKRLCSQLNVECREFDWKRNGAGAQKLGGTADESDEETWSEDEAMAATRASSGQALGGGGWVRANLSPAEAAAAAAAARAADAAEREMETMARDALDRADAGMACLCGACGAGPFKLPPPCSTDQDA</sequence>
<dbReference type="STRING" id="296587.C1E469"/>
<dbReference type="Pfam" id="PF08325">
    <property type="entry name" value="WLM"/>
    <property type="match status" value="1"/>
</dbReference>